<sequence>MSFDVSADAYGRFMGRFSERLAVPFVAWSQVRPGLTALDVGCGPGALTAHLVEALGADNVRAIDPSPSFVAAARERFPGMDIQQSSAASIPLPDNAVDRSMAQLVVNFMPDPIAGLREMARVTRPGGLVAACVWDLGPRGRAPISLLWKAVHDLDSTSSGEASMPGTREGQLAMLAEDAGLTEIQDGELTVSAPFLDFEDWWEPYTRGVGPAGQYIAGLDDAGRKRLRDRCRELLPDRPFEISATAWCVRGSA</sequence>
<evidence type="ECO:0000259" key="1">
    <source>
        <dbReference type="Pfam" id="PF08241"/>
    </source>
</evidence>
<name>A0ABW2ABK2_9MICO</name>
<feature type="domain" description="Methyltransferase type 11" evidence="1">
    <location>
        <begin position="38"/>
        <end position="130"/>
    </location>
</feature>
<dbReference type="EMBL" id="JBHSWH010000001">
    <property type="protein sequence ID" value="MFC6704168.1"/>
    <property type="molecule type" value="Genomic_DNA"/>
</dbReference>
<comment type="caution">
    <text evidence="2">The sequence shown here is derived from an EMBL/GenBank/DDBJ whole genome shotgun (WGS) entry which is preliminary data.</text>
</comment>
<dbReference type="PANTHER" id="PTHR42912">
    <property type="entry name" value="METHYLTRANSFERASE"/>
    <property type="match status" value="1"/>
</dbReference>
<dbReference type="InterPro" id="IPR050508">
    <property type="entry name" value="Methyltransf_Superfamily"/>
</dbReference>
<proteinExistence type="predicted"/>
<organism evidence="2 3">
    <name type="scientific">Flexivirga alba</name>
    <dbReference type="NCBI Taxonomy" id="702742"/>
    <lineage>
        <taxon>Bacteria</taxon>
        <taxon>Bacillati</taxon>
        <taxon>Actinomycetota</taxon>
        <taxon>Actinomycetes</taxon>
        <taxon>Micrococcales</taxon>
        <taxon>Dermacoccaceae</taxon>
        <taxon>Flexivirga</taxon>
    </lineage>
</organism>
<evidence type="ECO:0000313" key="3">
    <source>
        <dbReference type="Proteomes" id="UP001596298"/>
    </source>
</evidence>
<dbReference type="RefSeq" id="WP_382398144.1">
    <property type="nucleotide sequence ID" value="NZ_JBHSWH010000001.1"/>
</dbReference>
<dbReference type="GO" id="GO:0008168">
    <property type="term" value="F:methyltransferase activity"/>
    <property type="evidence" value="ECO:0007669"/>
    <property type="project" value="UniProtKB-KW"/>
</dbReference>
<evidence type="ECO:0000313" key="2">
    <source>
        <dbReference type="EMBL" id="MFC6704168.1"/>
    </source>
</evidence>
<dbReference type="Pfam" id="PF08241">
    <property type="entry name" value="Methyltransf_11"/>
    <property type="match status" value="1"/>
</dbReference>
<dbReference type="EC" id="2.1.1.-" evidence="2"/>
<keyword evidence="3" id="KW-1185">Reference proteome</keyword>
<reference evidence="3" key="1">
    <citation type="journal article" date="2019" name="Int. J. Syst. Evol. Microbiol.">
        <title>The Global Catalogue of Microorganisms (GCM) 10K type strain sequencing project: providing services to taxonomists for standard genome sequencing and annotation.</title>
        <authorList>
            <consortium name="The Broad Institute Genomics Platform"/>
            <consortium name="The Broad Institute Genome Sequencing Center for Infectious Disease"/>
            <person name="Wu L."/>
            <person name="Ma J."/>
        </authorList>
    </citation>
    <scope>NUCLEOTIDE SEQUENCE [LARGE SCALE GENOMIC DNA]</scope>
    <source>
        <strain evidence="3">CCUG 58127</strain>
    </source>
</reference>
<dbReference type="InterPro" id="IPR029063">
    <property type="entry name" value="SAM-dependent_MTases_sf"/>
</dbReference>
<dbReference type="CDD" id="cd02440">
    <property type="entry name" value="AdoMet_MTases"/>
    <property type="match status" value="1"/>
</dbReference>
<keyword evidence="2" id="KW-0808">Transferase</keyword>
<dbReference type="InterPro" id="IPR013216">
    <property type="entry name" value="Methyltransf_11"/>
</dbReference>
<accession>A0ABW2ABK2</accession>
<keyword evidence="2" id="KW-0489">Methyltransferase</keyword>
<dbReference type="GO" id="GO:0032259">
    <property type="term" value="P:methylation"/>
    <property type="evidence" value="ECO:0007669"/>
    <property type="project" value="UniProtKB-KW"/>
</dbReference>
<dbReference type="PANTHER" id="PTHR42912:SF95">
    <property type="entry name" value="METHYLTRANSFERASE TYPE 11 DOMAIN-CONTAINING PROTEIN"/>
    <property type="match status" value="1"/>
</dbReference>
<dbReference type="SUPFAM" id="SSF53335">
    <property type="entry name" value="S-adenosyl-L-methionine-dependent methyltransferases"/>
    <property type="match status" value="1"/>
</dbReference>
<dbReference type="Gene3D" id="3.40.50.150">
    <property type="entry name" value="Vaccinia Virus protein VP39"/>
    <property type="match status" value="1"/>
</dbReference>
<dbReference type="Proteomes" id="UP001596298">
    <property type="component" value="Unassembled WGS sequence"/>
</dbReference>
<protein>
    <submittedName>
        <fullName evidence="2">Class I SAM-dependent methyltransferase</fullName>
        <ecNumber evidence="2">2.1.1.-</ecNumber>
    </submittedName>
</protein>
<gene>
    <name evidence="2" type="ORF">ACFQDH_02490</name>
</gene>